<dbReference type="InterPro" id="IPR011990">
    <property type="entry name" value="TPR-like_helical_dom_sf"/>
</dbReference>
<proteinExistence type="predicted"/>
<dbReference type="PANTHER" id="PTHR47604">
    <property type="entry name" value="ADENYLYL CYCLASE"/>
    <property type="match status" value="1"/>
</dbReference>
<evidence type="ECO:0000313" key="1">
    <source>
        <dbReference type="Proteomes" id="UP001652600"/>
    </source>
</evidence>
<protein>
    <submittedName>
        <fullName evidence="2 3">Uncharacterized protein LOC103483802 isoform X1</fullName>
    </submittedName>
</protein>
<accession>A0A1S3AXY5</accession>
<dbReference type="AlphaFoldDB" id="A0A1S3AXY5"/>
<dbReference type="RefSeq" id="XP_008438809.2">
    <property type="nucleotide sequence ID" value="XM_008440587.3"/>
</dbReference>
<reference evidence="2 3" key="1">
    <citation type="submission" date="2025-05" db="UniProtKB">
        <authorList>
            <consortium name="RefSeq"/>
        </authorList>
    </citation>
    <scope>IDENTIFICATION</scope>
    <source>
        <tissue evidence="2 3">Stem</tissue>
    </source>
</reference>
<dbReference type="RefSeq" id="XP_008438810.2">
    <property type="nucleotide sequence ID" value="XM_008440588.3"/>
</dbReference>
<dbReference type="KEGG" id="cmo:103483802"/>
<dbReference type="PANTHER" id="PTHR47604:SF1">
    <property type="entry name" value="ADENYLYL CYCLASE"/>
    <property type="match status" value="1"/>
</dbReference>
<organism evidence="1 2">
    <name type="scientific">Cucumis melo</name>
    <name type="common">Muskmelon</name>
    <dbReference type="NCBI Taxonomy" id="3656"/>
    <lineage>
        <taxon>Eukaryota</taxon>
        <taxon>Viridiplantae</taxon>
        <taxon>Streptophyta</taxon>
        <taxon>Embryophyta</taxon>
        <taxon>Tracheophyta</taxon>
        <taxon>Spermatophyta</taxon>
        <taxon>Magnoliopsida</taxon>
        <taxon>eudicotyledons</taxon>
        <taxon>Gunneridae</taxon>
        <taxon>Pentapetalae</taxon>
        <taxon>rosids</taxon>
        <taxon>fabids</taxon>
        <taxon>Cucurbitales</taxon>
        <taxon>Cucurbitaceae</taxon>
        <taxon>Benincaseae</taxon>
        <taxon>Cucumis</taxon>
    </lineage>
</organism>
<dbReference type="Proteomes" id="UP001652600">
    <property type="component" value="Chromosome 6"/>
</dbReference>
<dbReference type="eggNOG" id="ENOG502QT41">
    <property type="taxonomic scope" value="Eukaryota"/>
</dbReference>
<dbReference type="GeneID" id="103483802"/>
<evidence type="ECO:0000313" key="2">
    <source>
        <dbReference type="RefSeq" id="XP_008438809.2"/>
    </source>
</evidence>
<gene>
    <name evidence="2 3" type="primary">LOC103483802</name>
</gene>
<dbReference type="Gene3D" id="1.25.40.10">
    <property type="entry name" value="Tetratricopeptide repeat domain"/>
    <property type="match status" value="1"/>
</dbReference>
<sequence length="432" mass="49578">MGVTCREANPQNPHQIESLGLGFHLLRFGSREFHWNLHSNRHFFFTIFVEMQVVSSSRRLSILLKSSSTFLQFDRFLVSNFPVNQDPPASHQWRTVSGIARQCCSPMAPDCSIPMYLSIPNASFSSVAHAAEEISTGFTAKELYDKMLESVEVKRSMPPNAWMWSLIQNCKTDEDIQLLFGILERLRKFRLSNLRIHDNYNSHLCQEVAKACVRAGAIQFGKKTLWIHNVNGLTPSVASAHHLLAYAEEHNDLKLMAEVVTLLRRNKLPLQPGTADIVFRICYNADNWELLSKYFKKFSEAGVKFRRTSFDTLMRFASKRGDVDCLWKFDRMRAETTKQHTLGSAFSSAKGLLLERKPKEAAAMIHEIYQAFQNFKSDFTTEIQKMVNEWPSQVSEHKKEEHRKEFDADLKSYISTMLSNLQNVGVEVNANI</sequence>
<evidence type="ECO:0000313" key="3">
    <source>
        <dbReference type="RefSeq" id="XP_008438810.2"/>
    </source>
</evidence>
<keyword evidence="1" id="KW-1185">Reference proteome</keyword>
<name>A0A1S3AXY5_CUCME</name>